<keyword evidence="2" id="KW-0472">Membrane</keyword>
<feature type="region of interest" description="Disordered" evidence="1">
    <location>
        <begin position="278"/>
        <end position="374"/>
    </location>
</feature>
<dbReference type="RefSeq" id="WP_218234496.1">
    <property type="nucleotide sequence ID" value="NZ_BAABBB010000019.1"/>
</dbReference>
<feature type="transmembrane region" description="Helical" evidence="2">
    <location>
        <begin position="43"/>
        <end position="64"/>
    </location>
</feature>
<accession>A0ABP6W5Q1</accession>
<gene>
    <name evidence="3" type="ORF">GCM10022263_35660</name>
</gene>
<organism evidence="3 4">
    <name type="scientific">Nocardioides daeguensis</name>
    <dbReference type="NCBI Taxonomy" id="908359"/>
    <lineage>
        <taxon>Bacteria</taxon>
        <taxon>Bacillati</taxon>
        <taxon>Actinomycetota</taxon>
        <taxon>Actinomycetes</taxon>
        <taxon>Propionibacteriales</taxon>
        <taxon>Nocardioidaceae</taxon>
        <taxon>Nocardioides</taxon>
    </lineage>
</organism>
<evidence type="ECO:0008006" key="5">
    <source>
        <dbReference type="Google" id="ProtNLM"/>
    </source>
</evidence>
<evidence type="ECO:0000256" key="2">
    <source>
        <dbReference type="SAM" id="Phobius"/>
    </source>
</evidence>
<dbReference type="Proteomes" id="UP001500301">
    <property type="component" value="Unassembled WGS sequence"/>
</dbReference>
<keyword evidence="4" id="KW-1185">Reference proteome</keyword>
<evidence type="ECO:0000313" key="4">
    <source>
        <dbReference type="Proteomes" id="UP001500301"/>
    </source>
</evidence>
<comment type="caution">
    <text evidence="3">The sequence shown here is derived from an EMBL/GenBank/DDBJ whole genome shotgun (WGS) entry which is preliminary data.</text>
</comment>
<keyword evidence="2" id="KW-0812">Transmembrane</keyword>
<sequence>MSEHDPIDELTRFAAGLGRAGGDMPLSAADVRRRGDRIRRRRTALAVGGAVLAVAGVTTPVLVLSGHGGADRDLVTRDPARSAPLGQQDLLTDDDTVYSDGADWFATATVEGDGPAAFHLCARESLTGLGATAVLQRTFELRNTADPTVEVSGEHFVEAIAQFPDAARAAAAYDTIAGWVQDCTQQAAATDTPDYRAFEPRPLDAGLADSDAEVISAQYGPAPKEIDPYGDAAYLAETGLVRVGSRIAVLDSAIVGQDYDFTDQTPVERMVPVAAQRLQPGTASPGEARTTSDPSGAPSGDRSGDAGPATTAIPDDFPLATGWPEPSGDGSAQGPSRDLPALTFTVCGQDAPDRPAPADRMGATWSQPEDGRRRQLSTYSTEADATAAAGALVAAYRDCADEQPDGNGFTAHHAVLPGELGDESWVLGSWSTSDGAPAVGIDATYVVRVGTALLVITGSNEGGASDPQGDIATTASGMADDAAAALAAMCVFTDAGC</sequence>
<name>A0ABP6W5Q1_9ACTN</name>
<dbReference type="EMBL" id="BAABBB010000019">
    <property type="protein sequence ID" value="GAA3545398.1"/>
    <property type="molecule type" value="Genomic_DNA"/>
</dbReference>
<evidence type="ECO:0000256" key="1">
    <source>
        <dbReference type="SAM" id="MobiDB-lite"/>
    </source>
</evidence>
<proteinExistence type="predicted"/>
<evidence type="ECO:0000313" key="3">
    <source>
        <dbReference type="EMBL" id="GAA3545398.1"/>
    </source>
</evidence>
<reference evidence="4" key="1">
    <citation type="journal article" date="2019" name="Int. J. Syst. Evol. Microbiol.">
        <title>The Global Catalogue of Microorganisms (GCM) 10K type strain sequencing project: providing services to taxonomists for standard genome sequencing and annotation.</title>
        <authorList>
            <consortium name="The Broad Institute Genomics Platform"/>
            <consortium name="The Broad Institute Genome Sequencing Center for Infectious Disease"/>
            <person name="Wu L."/>
            <person name="Ma J."/>
        </authorList>
    </citation>
    <scope>NUCLEOTIDE SEQUENCE [LARGE SCALE GENOMIC DNA]</scope>
    <source>
        <strain evidence="4">JCM 17460</strain>
    </source>
</reference>
<keyword evidence="2" id="KW-1133">Transmembrane helix</keyword>
<protein>
    <recommendedName>
        <fullName evidence="5">PknH-like extracellular domain-containing protein</fullName>
    </recommendedName>
</protein>